<dbReference type="NCBIfam" id="TIGR00290">
    <property type="entry name" value="MJ0570_dom"/>
    <property type="match status" value="1"/>
</dbReference>
<dbReference type="Gene3D" id="3.90.1490.10">
    <property type="entry name" value="putative n-type atp pyrophosphatase, domain 2"/>
    <property type="match status" value="1"/>
</dbReference>
<dbReference type="RefSeq" id="WP_073712158.1">
    <property type="nucleotide sequence ID" value="NZ_MRWQ01000010.1"/>
</dbReference>
<accession>A0A1Q5P1K2</accession>
<dbReference type="Proteomes" id="UP000186524">
    <property type="component" value="Unassembled WGS sequence"/>
</dbReference>
<evidence type="ECO:0000313" key="3">
    <source>
        <dbReference type="Proteomes" id="UP000186524"/>
    </source>
</evidence>
<comment type="caution">
    <text evidence="2">The sequence shown here is derived from an EMBL/GenBank/DDBJ whole genome shotgun (WGS) entry which is preliminary data.</text>
</comment>
<organism evidence="2 3">
    <name type="scientific">Domibacillus mangrovi</name>
    <dbReference type="NCBI Taxonomy" id="1714354"/>
    <lineage>
        <taxon>Bacteria</taxon>
        <taxon>Bacillati</taxon>
        <taxon>Bacillota</taxon>
        <taxon>Bacilli</taxon>
        <taxon>Bacillales</taxon>
        <taxon>Bacillaceae</taxon>
        <taxon>Domibacillus</taxon>
    </lineage>
</organism>
<dbReference type="InterPro" id="IPR014729">
    <property type="entry name" value="Rossmann-like_a/b/a_fold"/>
</dbReference>
<dbReference type="Pfam" id="PF01902">
    <property type="entry name" value="Diphthami_syn_2"/>
    <property type="match status" value="1"/>
</dbReference>
<keyword evidence="3" id="KW-1185">Reference proteome</keyword>
<feature type="domain" description="Diphthamide synthase" evidence="1">
    <location>
        <begin position="6"/>
        <end position="218"/>
    </location>
</feature>
<dbReference type="SUPFAM" id="SSF52402">
    <property type="entry name" value="Adenine nucleotide alpha hydrolases-like"/>
    <property type="match status" value="1"/>
</dbReference>
<evidence type="ECO:0000259" key="1">
    <source>
        <dbReference type="Pfam" id="PF01902"/>
    </source>
</evidence>
<dbReference type="STRING" id="1714354.BLL40_12060"/>
<dbReference type="Gene3D" id="3.40.50.620">
    <property type="entry name" value="HUPs"/>
    <property type="match status" value="1"/>
</dbReference>
<name>A0A1Q5P1K2_9BACI</name>
<dbReference type="EMBL" id="MRWQ01000010">
    <property type="protein sequence ID" value="OKL36058.1"/>
    <property type="molecule type" value="Genomic_DNA"/>
</dbReference>
<sequence>MKKRYALSWSGGKDCTMALHLLKTQGVDVVCLVTTVPNETGRTFGHDEKTELIEAQSDSLGIPIHFIRCRSNHYTDDFIADLKQLKDKFMLDGIAFGDIYLDGHIEWGEKTAAAAGVKSIFPLKSKQSESARMLERFIDTGYKAMIIRVRRDAMDAAFLGRMLNDSFAADIAKMDCCSMGENGEFHTFVYDGPLFKVPIVVSTGDVIETSASFRLDMELSKSRSENSFSGG</sequence>
<dbReference type="CDD" id="cd01994">
    <property type="entry name" value="AANH_PF0828-like"/>
    <property type="match status" value="1"/>
</dbReference>
<reference evidence="2 3" key="1">
    <citation type="submission" date="2016-12" db="EMBL/GenBank/DDBJ databases">
        <title>Domibacillus sp. SAOS 44 whole genome sequencing.</title>
        <authorList>
            <person name="Verma A."/>
            <person name="Krishnamurthi S."/>
        </authorList>
    </citation>
    <scope>NUCLEOTIDE SEQUENCE [LARGE SCALE GENOMIC DNA]</scope>
    <source>
        <strain evidence="2 3">SAOS 44</strain>
    </source>
</reference>
<evidence type="ECO:0000313" key="2">
    <source>
        <dbReference type="EMBL" id="OKL36058.1"/>
    </source>
</evidence>
<dbReference type="InterPro" id="IPR002761">
    <property type="entry name" value="Diphthami_syn_dom"/>
</dbReference>
<proteinExistence type="predicted"/>
<dbReference type="AlphaFoldDB" id="A0A1Q5P1K2"/>
<gene>
    <name evidence="2" type="ORF">BLL40_12060</name>
</gene>
<protein>
    <recommendedName>
        <fullName evidence="1">Diphthamide synthase domain-containing protein</fullName>
    </recommendedName>
</protein>